<dbReference type="InterPro" id="IPR002350">
    <property type="entry name" value="Kazal_dom"/>
</dbReference>
<evidence type="ECO:0000256" key="6">
    <source>
        <dbReference type="ARBA" id="ARBA00023136"/>
    </source>
</evidence>
<dbReference type="PANTHER" id="PTHR11388:SF95">
    <property type="entry name" value="SOLUTE CARRIER ORGANIC ANION TRANSPORTER FAMILY MEMBER 6A1"/>
    <property type="match status" value="1"/>
</dbReference>
<comment type="subcellular location">
    <subcellularLocation>
        <location evidence="1 8">Cell membrane</location>
        <topology evidence="1 8">Multi-pass membrane protein</topology>
    </subcellularLocation>
</comment>
<evidence type="ECO:0000256" key="4">
    <source>
        <dbReference type="ARBA" id="ARBA00022692"/>
    </source>
</evidence>
<evidence type="ECO:0000259" key="9">
    <source>
        <dbReference type="PROSITE" id="PS51465"/>
    </source>
</evidence>
<dbReference type="PANTHER" id="PTHR11388">
    <property type="entry name" value="ORGANIC ANION TRANSPORTER"/>
    <property type="match status" value="1"/>
</dbReference>
<feature type="transmembrane region" description="Helical" evidence="8">
    <location>
        <begin position="199"/>
        <end position="224"/>
    </location>
</feature>
<feature type="transmembrane region" description="Helical" evidence="8">
    <location>
        <begin position="151"/>
        <end position="171"/>
    </location>
</feature>
<evidence type="ECO:0000256" key="3">
    <source>
        <dbReference type="ARBA" id="ARBA00022475"/>
    </source>
</evidence>
<keyword evidence="6 8" id="KW-0472">Membrane</keyword>
<dbReference type="InterPro" id="IPR036259">
    <property type="entry name" value="MFS_trans_sf"/>
</dbReference>
<evidence type="ECO:0000256" key="2">
    <source>
        <dbReference type="ARBA" id="ARBA00009657"/>
    </source>
</evidence>
<comment type="similarity">
    <text evidence="2 8">Belongs to the organo anion transporter (TC 2.A.60) family.</text>
</comment>
<dbReference type="Proteomes" id="UP000694850">
    <property type="component" value="Unplaced"/>
</dbReference>
<dbReference type="GO" id="GO:0015347">
    <property type="term" value="F:sodium-independent organic anion transmembrane transporter activity"/>
    <property type="evidence" value="ECO:0007669"/>
    <property type="project" value="TreeGrafter"/>
</dbReference>
<sequence>MTTGIVFGLTHKSIDHFQTDYNLKVTEKLALSLTYDISSGLLAIFISYYGGRGNKPRWIAVSSILIGVGSFLCSCPYTSGGDYQLRMEIEDICQEPKVISTCRDKLPVFPSKYTYFFTFGQTVQGIAGLPLYILGEIFVDDSVDRHSLGTYLGFAEASTIIGYALGVTLGASQDLDTVNSTFTKHPRFREYSVRWIRTWWIYFLLTAFIAWSTLIPLSCFPYYLPGTAKKKAEKRKQPDWPHNDDEHQEFGTSIKDLFASVLILIKNPVLVCTAVSRAVEYLLIIGIGEFLPIYIEHQYELSHAMATILSGLLFFPGCAIGLILGGVIISKLEMSPKAIMRFIIITSAITLILLAFIIFVRCEAVQFAGITENYERTGQLGNLTAPCNSHCKCSSSFYSSICGRDNIEYFSPCFAGCTSSKIFAAQKLYYNCSCITKGLSTEDDEGYFPDAEHGKCDAKCYKLPLFISFIFSTILFAGLSGVPHVVTIIRSVSENHRSLALGVAFGILRLFGTIPGPFLIRMIEESSCTFHDTGTCGFAGSCRIYNKLKMASLLVEICFLFKGLSICFIAIAFYTYSHSVQENIDMLPIGGQE</sequence>
<dbReference type="GO" id="GO:0006811">
    <property type="term" value="P:monoatomic ion transport"/>
    <property type="evidence" value="ECO:0007669"/>
    <property type="project" value="UniProtKB-KW"/>
</dbReference>
<accession>A0A8B6ZYC0</accession>
<keyword evidence="4 8" id="KW-0812">Transmembrane</keyword>
<feature type="domain" description="Kazal-like" evidence="9">
    <location>
        <begin position="381"/>
        <end position="436"/>
    </location>
</feature>
<feature type="transmembrane region" description="Helical" evidence="8">
    <location>
        <begin position="498"/>
        <end position="520"/>
    </location>
</feature>
<keyword evidence="5 8" id="KW-1133">Transmembrane helix</keyword>
<dbReference type="GeneID" id="103198332"/>
<keyword evidence="8" id="KW-0406">Ion transport</keyword>
<keyword evidence="3" id="KW-1003">Cell membrane</keyword>
<evidence type="ECO:0000256" key="1">
    <source>
        <dbReference type="ARBA" id="ARBA00004651"/>
    </source>
</evidence>
<dbReference type="GO" id="GO:0016323">
    <property type="term" value="C:basolateral plasma membrane"/>
    <property type="evidence" value="ECO:0007669"/>
    <property type="project" value="TreeGrafter"/>
</dbReference>
<feature type="transmembrane region" description="Helical" evidence="8">
    <location>
        <begin position="338"/>
        <end position="360"/>
    </location>
</feature>
<dbReference type="GO" id="GO:0043252">
    <property type="term" value="P:sodium-independent organic anion transport"/>
    <property type="evidence" value="ECO:0007669"/>
    <property type="project" value="TreeGrafter"/>
</dbReference>
<evidence type="ECO:0000313" key="11">
    <source>
        <dbReference type="RefSeq" id="XP_007940689.1"/>
    </source>
</evidence>
<dbReference type="AlphaFoldDB" id="A0A8B6ZYC0"/>
<dbReference type="PROSITE" id="PS51465">
    <property type="entry name" value="KAZAL_2"/>
    <property type="match status" value="1"/>
</dbReference>
<gene>
    <name evidence="11" type="primary">SLCO6A1</name>
</gene>
<dbReference type="Gene3D" id="1.20.1250.20">
    <property type="entry name" value="MFS general substrate transporter like domains"/>
    <property type="match status" value="2"/>
</dbReference>
<dbReference type="OrthoDB" id="5062115at2759"/>
<keyword evidence="7" id="KW-1015">Disulfide bond</keyword>
<dbReference type="RefSeq" id="XP_007940689.1">
    <property type="nucleotide sequence ID" value="XM_007942498.1"/>
</dbReference>
<dbReference type="Pfam" id="PF07648">
    <property type="entry name" value="Kazal_2"/>
    <property type="match status" value="1"/>
</dbReference>
<evidence type="ECO:0000256" key="8">
    <source>
        <dbReference type="RuleBase" id="RU362056"/>
    </source>
</evidence>
<dbReference type="NCBIfam" id="TIGR00805">
    <property type="entry name" value="oat"/>
    <property type="match status" value="1"/>
</dbReference>
<evidence type="ECO:0000313" key="10">
    <source>
        <dbReference type="Proteomes" id="UP000694850"/>
    </source>
</evidence>
<keyword evidence="10" id="KW-1185">Reference proteome</keyword>
<reference evidence="11" key="1">
    <citation type="submission" date="2025-08" db="UniProtKB">
        <authorList>
            <consortium name="RefSeq"/>
        </authorList>
    </citation>
    <scope>IDENTIFICATION</scope>
</reference>
<dbReference type="CTD" id="133482"/>
<dbReference type="InterPro" id="IPR036058">
    <property type="entry name" value="Kazal_dom_sf"/>
</dbReference>
<evidence type="ECO:0000256" key="5">
    <source>
        <dbReference type="ARBA" id="ARBA00022989"/>
    </source>
</evidence>
<dbReference type="InterPro" id="IPR004156">
    <property type="entry name" value="OATP"/>
</dbReference>
<feature type="transmembrane region" description="Helical" evidence="8">
    <location>
        <begin position="308"/>
        <end position="332"/>
    </location>
</feature>
<dbReference type="FunFam" id="1.20.1250.20:FF:000363">
    <property type="entry name" value="Solute carrier organic anion transporter family member"/>
    <property type="match status" value="1"/>
</dbReference>
<proteinExistence type="inferred from homology"/>
<protein>
    <recommendedName>
        <fullName evidence="8">Solute carrier organic anion transporter family member</fullName>
    </recommendedName>
</protein>
<feature type="transmembrane region" description="Helical" evidence="8">
    <location>
        <begin position="58"/>
        <end position="79"/>
    </location>
</feature>
<dbReference type="Pfam" id="PF03137">
    <property type="entry name" value="OATP"/>
    <property type="match status" value="1"/>
</dbReference>
<feature type="transmembrane region" description="Helical" evidence="8">
    <location>
        <begin position="465"/>
        <end position="486"/>
    </location>
</feature>
<feature type="transmembrane region" description="Helical" evidence="8">
    <location>
        <begin position="113"/>
        <end position="139"/>
    </location>
</feature>
<keyword evidence="8" id="KW-0813">Transport</keyword>
<comment type="caution">
    <text evidence="8">Lacks conserved residue(s) required for the propagation of feature annotation.</text>
</comment>
<feature type="transmembrane region" description="Helical" evidence="8">
    <location>
        <begin position="29"/>
        <end position="51"/>
    </location>
</feature>
<evidence type="ECO:0000256" key="7">
    <source>
        <dbReference type="ARBA" id="ARBA00023157"/>
    </source>
</evidence>
<organism evidence="10 11">
    <name type="scientific">Orycteropus afer afer</name>
    <dbReference type="NCBI Taxonomy" id="1230840"/>
    <lineage>
        <taxon>Eukaryota</taxon>
        <taxon>Metazoa</taxon>
        <taxon>Chordata</taxon>
        <taxon>Craniata</taxon>
        <taxon>Vertebrata</taxon>
        <taxon>Euteleostomi</taxon>
        <taxon>Mammalia</taxon>
        <taxon>Eutheria</taxon>
        <taxon>Afrotheria</taxon>
        <taxon>Tubulidentata</taxon>
        <taxon>Orycteropodidae</taxon>
        <taxon>Orycteropus</taxon>
    </lineage>
</organism>
<name>A0A8B6ZYC0_ORYAF</name>
<dbReference type="SUPFAM" id="SSF100895">
    <property type="entry name" value="Kazal-type serine protease inhibitors"/>
    <property type="match status" value="1"/>
</dbReference>
<dbReference type="SUPFAM" id="SSF103473">
    <property type="entry name" value="MFS general substrate transporter"/>
    <property type="match status" value="1"/>
</dbReference>
<feature type="transmembrane region" description="Helical" evidence="8">
    <location>
        <begin position="553"/>
        <end position="576"/>
    </location>
</feature>